<dbReference type="PANTHER" id="PTHR30477">
    <property type="entry name" value="ABC-TRANSPORTER METAL-BINDING PROTEIN"/>
    <property type="match status" value="1"/>
</dbReference>
<protein>
    <submittedName>
        <fullName evidence="8">ABC-3 protein</fullName>
    </submittedName>
</protein>
<dbReference type="InterPro" id="IPR001626">
    <property type="entry name" value="ABC_TroCD"/>
</dbReference>
<dbReference type="GO" id="GO:0043190">
    <property type="term" value="C:ATP-binding cassette (ABC) transporter complex"/>
    <property type="evidence" value="ECO:0007669"/>
    <property type="project" value="InterPro"/>
</dbReference>
<dbReference type="KEGG" id="dau:Daud_1547"/>
<dbReference type="Proteomes" id="UP000008544">
    <property type="component" value="Chromosome"/>
</dbReference>
<dbReference type="PANTHER" id="PTHR30477:SF0">
    <property type="entry name" value="METAL TRANSPORT SYSTEM MEMBRANE PROTEIN TM_0125-RELATED"/>
    <property type="match status" value="1"/>
</dbReference>
<dbReference type="InterPro" id="IPR037294">
    <property type="entry name" value="ABC_BtuC-like"/>
</dbReference>
<accession>B1I4Y1</accession>
<feature type="transmembrane region" description="Helical" evidence="7">
    <location>
        <begin position="131"/>
        <end position="153"/>
    </location>
</feature>
<feature type="transmembrane region" description="Helical" evidence="7">
    <location>
        <begin position="89"/>
        <end position="111"/>
    </location>
</feature>
<feature type="transmembrane region" description="Helical" evidence="7">
    <location>
        <begin position="52"/>
        <end position="77"/>
    </location>
</feature>
<evidence type="ECO:0000256" key="7">
    <source>
        <dbReference type="SAM" id="Phobius"/>
    </source>
</evidence>
<evidence type="ECO:0000256" key="6">
    <source>
        <dbReference type="RuleBase" id="RU003943"/>
    </source>
</evidence>
<dbReference type="Pfam" id="PF00950">
    <property type="entry name" value="ABC-3"/>
    <property type="match status" value="1"/>
</dbReference>
<dbReference type="OrthoDB" id="9798540at2"/>
<evidence type="ECO:0000256" key="2">
    <source>
        <dbReference type="ARBA" id="ARBA00008034"/>
    </source>
</evidence>
<keyword evidence="4 7" id="KW-1133">Transmembrane helix</keyword>
<evidence type="ECO:0000256" key="1">
    <source>
        <dbReference type="ARBA" id="ARBA00004141"/>
    </source>
</evidence>
<evidence type="ECO:0000313" key="8">
    <source>
        <dbReference type="EMBL" id="ACA60049.1"/>
    </source>
</evidence>
<feature type="transmembrane region" description="Helical" evidence="7">
    <location>
        <begin position="217"/>
        <end position="237"/>
    </location>
</feature>
<dbReference type="EMBL" id="CP000860">
    <property type="protein sequence ID" value="ACA60049.1"/>
    <property type="molecule type" value="Genomic_DNA"/>
</dbReference>
<dbReference type="RefSeq" id="WP_012302630.1">
    <property type="nucleotide sequence ID" value="NC_010424.1"/>
</dbReference>
<evidence type="ECO:0000313" key="9">
    <source>
        <dbReference type="Proteomes" id="UP000008544"/>
    </source>
</evidence>
<reference evidence="8 9" key="2">
    <citation type="journal article" date="2008" name="Science">
        <title>Environmental genomics reveals a single-species ecosystem deep within Earth.</title>
        <authorList>
            <person name="Chivian D."/>
            <person name="Brodie E.L."/>
            <person name="Alm E.J."/>
            <person name="Culley D.E."/>
            <person name="Dehal P.S."/>
            <person name="Desantis T.Z."/>
            <person name="Gihring T.M."/>
            <person name="Lapidus A."/>
            <person name="Lin L.H."/>
            <person name="Lowry S.R."/>
            <person name="Moser D.P."/>
            <person name="Richardson P.M."/>
            <person name="Southam G."/>
            <person name="Wanger G."/>
            <person name="Pratt L.M."/>
            <person name="Andersen G.L."/>
            <person name="Hazen T.C."/>
            <person name="Brockman F.J."/>
            <person name="Arkin A.P."/>
            <person name="Onstott T.C."/>
        </authorList>
    </citation>
    <scope>NUCLEOTIDE SEQUENCE [LARGE SCALE GENOMIC DNA]</scope>
    <source>
        <strain evidence="8 9">MP104C</strain>
    </source>
</reference>
<name>B1I4Y1_DESAP</name>
<keyword evidence="3 6" id="KW-0812">Transmembrane</keyword>
<feature type="transmembrane region" description="Helical" evidence="7">
    <location>
        <begin position="190"/>
        <end position="210"/>
    </location>
</feature>
<comment type="subcellular location">
    <subcellularLocation>
        <location evidence="6">Cell membrane</location>
        <topology evidence="6">Multi-pass membrane protein</topology>
    </subcellularLocation>
    <subcellularLocation>
        <location evidence="1">Membrane</location>
        <topology evidence="1">Multi-pass membrane protein</topology>
    </subcellularLocation>
</comment>
<reference evidence="9" key="1">
    <citation type="submission" date="2007-10" db="EMBL/GenBank/DDBJ databases">
        <title>Complete sequence of chromosome of Desulforudis audaxviator MP104C.</title>
        <authorList>
            <person name="Copeland A."/>
            <person name="Lucas S."/>
            <person name="Lapidus A."/>
            <person name="Barry K."/>
            <person name="Glavina del Rio T."/>
            <person name="Dalin E."/>
            <person name="Tice H."/>
            <person name="Bruce D."/>
            <person name="Pitluck S."/>
            <person name="Lowry S.R."/>
            <person name="Larimer F."/>
            <person name="Land M.L."/>
            <person name="Hauser L."/>
            <person name="Kyrpides N."/>
            <person name="Ivanova N.N."/>
            <person name="Richardson P."/>
        </authorList>
    </citation>
    <scope>NUCLEOTIDE SEQUENCE [LARGE SCALE GENOMIC DNA]</scope>
    <source>
        <strain evidence="9">MP104C</strain>
    </source>
</reference>
<dbReference type="CDD" id="cd06550">
    <property type="entry name" value="TM_ABC_iron-siderophores_like"/>
    <property type="match status" value="1"/>
</dbReference>
<gene>
    <name evidence="8" type="ordered locus">Daud_1547</name>
</gene>
<dbReference type="Gene3D" id="1.10.3470.10">
    <property type="entry name" value="ABC transporter involved in vitamin B12 uptake, BtuC"/>
    <property type="match status" value="1"/>
</dbReference>
<evidence type="ECO:0000256" key="4">
    <source>
        <dbReference type="ARBA" id="ARBA00022989"/>
    </source>
</evidence>
<organism evidence="8 9">
    <name type="scientific">Desulforudis audaxviator (strain MP104C)</name>
    <dbReference type="NCBI Taxonomy" id="477974"/>
    <lineage>
        <taxon>Bacteria</taxon>
        <taxon>Bacillati</taxon>
        <taxon>Bacillota</taxon>
        <taxon>Clostridia</taxon>
        <taxon>Thermoanaerobacterales</taxon>
        <taxon>Candidatus Desulforudaceae</taxon>
        <taxon>Candidatus Desulforudis</taxon>
    </lineage>
</organism>
<sequence>MDFLAYEFMQRAFLAGILAGLLCSFVSLFVVLQRMSFVGVGVSHSALGGIAIGVFLGVNPVFSAAVFCTVVAWAIGLVSKEGRLHADTVIGVFFSASMAFGIALISLAPGYQPELFGFLFGNILAVTPADIVLLTASGAVIVLFLTFFFKELLFMCFDEESARAAGIPVTFLYYALLTVIAVTVVVSVKILGIVLASALLVIPAVTGYEFSRNFRGMLAVSVGSGVFSALAGLWLSYVLNLPSGATIVLCATALFLLAFILSPRRGRIQYLRKKIRPST</sequence>
<evidence type="ECO:0000256" key="5">
    <source>
        <dbReference type="ARBA" id="ARBA00023136"/>
    </source>
</evidence>
<dbReference type="HOGENOM" id="CLU_028808_3_0_9"/>
<dbReference type="STRING" id="477974.Daud_1547"/>
<evidence type="ECO:0000256" key="3">
    <source>
        <dbReference type="ARBA" id="ARBA00022692"/>
    </source>
</evidence>
<feature type="transmembrane region" description="Helical" evidence="7">
    <location>
        <begin position="243"/>
        <end position="262"/>
    </location>
</feature>
<comment type="similarity">
    <text evidence="2 6">Belongs to the ABC-3 integral membrane protein family.</text>
</comment>
<dbReference type="eggNOG" id="COG1108">
    <property type="taxonomic scope" value="Bacteria"/>
</dbReference>
<keyword evidence="9" id="KW-1185">Reference proteome</keyword>
<feature type="transmembrane region" description="Helical" evidence="7">
    <location>
        <begin position="165"/>
        <end position="184"/>
    </location>
</feature>
<dbReference type="SUPFAM" id="SSF81345">
    <property type="entry name" value="ABC transporter involved in vitamin B12 uptake, BtuC"/>
    <property type="match status" value="1"/>
</dbReference>
<dbReference type="GO" id="GO:0055085">
    <property type="term" value="P:transmembrane transport"/>
    <property type="evidence" value="ECO:0007669"/>
    <property type="project" value="InterPro"/>
</dbReference>
<feature type="transmembrane region" description="Helical" evidence="7">
    <location>
        <begin position="12"/>
        <end position="32"/>
    </location>
</feature>
<dbReference type="AlphaFoldDB" id="B1I4Y1"/>
<proteinExistence type="inferred from homology"/>
<dbReference type="GO" id="GO:0010043">
    <property type="term" value="P:response to zinc ion"/>
    <property type="evidence" value="ECO:0007669"/>
    <property type="project" value="TreeGrafter"/>
</dbReference>
<keyword evidence="5 7" id="KW-0472">Membrane</keyword>
<keyword evidence="6" id="KW-0813">Transport</keyword>